<name>A0A182KIE5_9DIPT</name>
<dbReference type="VEuPathDB" id="VectorBase:ACHR014228"/>
<dbReference type="Proteomes" id="UP000075881">
    <property type="component" value="Unassembled WGS sequence"/>
</dbReference>
<keyword evidence="2" id="KW-1185">Reference proteome</keyword>
<reference evidence="1" key="2">
    <citation type="submission" date="2020-05" db="UniProtKB">
        <authorList>
            <consortium name="EnsemblMetazoa"/>
        </authorList>
    </citation>
    <scope>IDENTIFICATION</scope>
    <source>
        <strain evidence="1">ACHKN1017</strain>
    </source>
</reference>
<accession>A0A182KIE5</accession>
<dbReference type="EnsemblMetazoa" id="ACHR014228-RA">
    <property type="protein sequence ID" value="ACHR014228-PA"/>
    <property type="gene ID" value="ACHR014228"/>
</dbReference>
<evidence type="ECO:0000313" key="1">
    <source>
        <dbReference type="EnsemblMetazoa" id="ACHR014228-PA"/>
    </source>
</evidence>
<organism evidence="1 2">
    <name type="scientific">Anopheles christyi</name>
    <dbReference type="NCBI Taxonomy" id="43041"/>
    <lineage>
        <taxon>Eukaryota</taxon>
        <taxon>Metazoa</taxon>
        <taxon>Ecdysozoa</taxon>
        <taxon>Arthropoda</taxon>
        <taxon>Hexapoda</taxon>
        <taxon>Insecta</taxon>
        <taxon>Pterygota</taxon>
        <taxon>Neoptera</taxon>
        <taxon>Endopterygota</taxon>
        <taxon>Diptera</taxon>
        <taxon>Nematocera</taxon>
        <taxon>Culicoidea</taxon>
        <taxon>Culicidae</taxon>
        <taxon>Anophelinae</taxon>
        <taxon>Anopheles</taxon>
    </lineage>
</organism>
<evidence type="ECO:0000313" key="2">
    <source>
        <dbReference type="Proteomes" id="UP000075881"/>
    </source>
</evidence>
<protein>
    <submittedName>
        <fullName evidence="1">Uncharacterized protein</fullName>
    </submittedName>
</protein>
<dbReference type="AlphaFoldDB" id="A0A182KIE5"/>
<sequence length="66" mass="7681">VWLIHTQKESLAKSESVRRLSHPPISVHLKSKQGCEVLSQCKIVVERVNEPSKVCWFVRRNMLQRA</sequence>
<reference evidence="2" key="1">
    <citation type="submission" date="2013-03" db="EMBL/GenBank/DDBJ databases">
        <title>The Genome Sequence of Anopheles christyi ACHKN1017.</title>
        <authorList>
            <consortium name="The Broad Institute Genomics Platform"/>
            <person name="Neafsey D.E."/>
            <person name="Besansky N."/>
            <person name="Walker B."/>
            <person name="Young S.K."/>
            <person name="Zeng Q."/>
            <person name="Gargeya S."/>
            <person name="Fitzgerald M."/>
            <person name="Haas B."/>
            <person name="Abouelleil A."/>
            <person name="Allen A.W."/>
            <person name="Alvarado L."/>
            <person name="Arachchi H.M."/>
            <person name="Berlin A.M."/>
            <person name="Chapman S.B."/>
            <person name="Gainer-Dewar J."/>
            <person name="Goldberg J."/>
            <person name="Griggs A."/>
            <person name="Gujja S."/>
            <person name="Hansen M."/>
            <person name="Howarth C."/>
            <person name="Imamovic A."/>
            <person name="Ireland A."/>
            <person name="Larimer J."/>
            <person name="McCowan C."/>
            <person name="Murphy C."/>
            <person name="Pearson M."/>
            <person name="Poon T.W."/>
            <person name="Priest M."/>
            <person name="Roberts A."/>
            <person name="Saif S."/>
            <person name="Shea T."/>
            <person name="Sisk P."/>
            <person name="Sykes S."/>
            <person name="Wortman J."/>
            <person name="Nusbaum C."/>
            <person name="Birren B."/>
        </authorList>
    </citation>
    <scope>NUCLEOTIDE SEQUENCE [LARGE SCALE GENOMIC DNA]</scope>
    <source>
        <strain evidence="2">ACHKN1017</strain>
    </source>
</reference>
<proteinExistence type="predicted"/>